<keyword evidence="1" id="KW-1133">Transmembrane helix</keyword>
<dbReference type="InterPro" id="IPR052383">
    <property type="entry name" value="Anti-sigma-E_RseA-like"/>
</dbReference>
<keyword evidence="1" id="KW-0472">Membrane</keyword>
<protein>
    <submittedName>
        <fullName evidence="3">Sigma-E factor negative regulatory protein</fullName>
    </submittedName>
</protein>
<evidence type="ECO:0000313" key="3">
    <source>
        <dbReference type="EMBL" id="TXF13578.1"/>
    </source>
</evidence>
<dbReference type="PANTHER" id="PTHR38104">
    <property type="match status" value="1"/>
</dbReference>
<gene>
    <name evidence="3" type="ORF">FR698_00180</name>
</gene>
<dbReference type="Pfam" id="PF03872">
    <property type="entry name" value="RseA_N"/>
    <property type="match status" value="1"/>
</dbReference>
<dbReference type="Proteomes" id="UP000321201">
    <property type="component" value="Unassembled WGS sequence"/>
</dbReference>
<dbReference type="OrthoDB" id="5298512at2"/>
<dbReference type="InterPro" id="IPR036147">
    <property type="entry name" value="Anti-sigma_E_RseA_N_sf"/>
</dbReference>
<evidence type="ECO:0000313" key="4">
    <source>
        <dbReference type="Proteomes" id="UP000321201"/>
    </source>
</evidence>
<feature type="transmembrane region" description="Helical" evidence="1">
    <location>
        <begin position="82"/>
        <end position="102"/>
    </location>
</feature>
<evidence type="ECO:0000256" key="1">
    <source>
        <dbReference type="SAM" id="Phobius"/>
    </source>
</evidence>
<evidence type="ECO:0000259" key="2">
    <source>
        <dbReference type="Pfam" id="PF03872"/>
    </source>
</evidence>
<dbReference type="EMBL" id="VPFL01000001">
    <property type="protein sequence ID" value="TXF13578.1"/>
    <property type="molecule type" value="Genomic_DNA"/>
</dbReference>
<keyword evidence="1" id="KW-0812">Transmembrane</keyword>
<feature type="domain" description="Anti sigma-E protein RseA N-terminal" evidence="2">
    <location>
        <begin position="2"/>
        <end position="73"/>
    </location>
</feature>
<dbReference type="CDD" id="cd16328">
    <property type="entry name" value="RseA_N"/>
    <property type="match status" value="1"/>
</dbReference>
<dbReference type="GO" id="GO:0016989">
    <property type="term" value="F:sigma factor antagonist activity"/>
    <property type="evidence" value="ECO:0007669"/>
    <property type="project" value="InterPro"/>
</dbReference>
<dbReference type="RefSeq" id="WP_147798164.1">
    <property type="nucleotide sequence ID" value="NZ_VPFL01000001.1"/>
</dbReference>
<organism evidence="3 4">
    <name type="scientific">Pelomicrobium methylotrophicum</name>
    <dbReference type="NCBI Taxonomy" id="2602750"/>
    <lineage>
        <taxon>Bacteria</taxon>
        <taxon>Pseudomonadati</taxon>
        <taxon>Pseudomonadota</taxon>
        <taxon>Hydrogenophilia</taxon>
        <taxon>Hydrogenophilia incertae sedis</taxon>
        <taxon>Pelomicrobium</taxon>
    </lineage>
</organism>
<name>A0A5C7F1C1_9PROT</name>
<dbReference type="FunCoup" id="A0A5C7F1C1">
    <property type="interactions" value="29"/>
</dbReference>
<keyword evidence="4" id="KW-1185">Reference proteome</keyword>
<reference evidence="3 4" key="1">
    <citation type="submission" date="2019-08" db="EMBL/GenBank/DDBJ databases">
        <title>Pelomicrobium methylotrophicum gen. nov., sp. nov. a moderately thermophilic, facultatively anaerobic, lithoautotrophic and methylotrophic bacterium isolated from a terrestrial mud volcano.</title>
        <authorList>
            <person name="Slobodkina G.B."/>
            <person name="Merkel A.Y."/>
            <person name="Slobodkin A.I."/>
        </authorList>
    </citation>
    <scope>NUCLEOTIDE SEQUENCE [LARGE SCALE GENOMIC DNA]</scope>
    <source>
        <strain evidence="3 4">SM250</strain>
    </source>
</reference>
<dbReference type="PANTHER" id="PTHR38104:SF1">
    <property type="entry name" value="ANTI-SIGMA-E FACTOR RSEA"/>
    <property type="match status" value="1"/>
</dbReference>
<dbReference type="AlphaFoldDB" id="A0A5C7F1C1"/>
<dbReference type="InParanoid" id="A0A5C7F1C1"/>
<dbReference type="Gene3D" id="1.10.10.880">
    <property type="entry name" value="Anti sigma-E protein RseA, N-terminal domain"/>
    <property type="match status" value="1"/>
</dbReference>
<accession>A0A5C7F1C1</accession>
<comment type="caution">
    <text evidence="3">The sequence shown here is derived from an EMBL/GenBank/DDBJ whole genome shotgun (WGS) entry which is preliminary data.</text>
</comment>
<dbReference type="SUPFAM" id="SSF89069">
    <property type="entry name" value="N-terminal, cytoplasmic domain of anti-sigmaE factor RseA"/>
    <property type="match status" value="1"/>
</dbReference>
<proteinExistence type="predicted"/>
<sequence>MKQEISALMDGELEADHASSVIGRIIGNPSLQSEWAVYHMIGDALREQAFAAFDVGERVRQRLAEEPPVLAPRRSLLKSVRVYALSAAASIAAVAMVGWVVLQGQSEGERSVVAQHSSSAIASAAPAASPVRPASVLPPSGLNDYLLVHHGYSPSTQIQGMATYIRAVAHPEVEARQ</sequence>
<dbReference type="InterPro" id="IPR005572">
    <property type="entry name" value="Anti-sigma_E_RseA_N"/>
</dbReference>